<reference evidence="2" key="1">
    <citation type="submission" date="2022-11" db="UniProtKB">
        <authorList>
            <consortium name="WormBaseParasite"/>
        </authorList>
    </citation>
    <scope>IDENTIFICATION</scope>
</reference>
<organism evidence="1 2">
    <name type="scientific">Panagrolaimus sp. JU765</name>
    <dbReference type="NCBI Taxonomy" id="591449"/>
    <lineage>
        <taxon>Eukaryota</taxon>
        <taxon>Metazoa</taxon>
        <taxon>Ecdysozoa</taxon>
        <taxon>Nematoda</taxon>
        <taxon>Chromadorea</taxon>
        <taxon>Rhabditida</taxon>
        <taxon>Tylenchina</taxon>
        <taxon>Panagrolaimomorpha</taxon>
        <taxon>Panagrolaimoidea</taxon>
        <taxon>Panagrolaimidae</taxon>
        <taxon>Panagrolaimus</taxon>
    </lineage>
</organism>
<dbReference type="WBParaSite" id="JU765_v2.g4297.t1">
    <property type="protein sequence ID" value="JU765_v2.g4297.t1"/>
    <property type="gene ID" value="JU765_v2.g4297"/>
</dbReference>
<protein>
    <submittedName>
        <fullName evidence="2">Carboxylesterase type B domain-containing protein</fullName>
    </submittedName>
</protein>
<accession>A0AC34R7N4</accession>
<sequence>GGNAETMWAVSTRKAAAKNCQELAVKIGYKKKSGGTEWSREENQELLKWLKTLPSSKFEMTMVGSSTIFYKLRLEVGPVIDDDILPAPPSILREDAPTRPVLAGNTAHESLFILPLMMKSLNNKMIDQMQTVHEKFLKKYSKAFESESINLEDLKKAYVPLMMKSLNNKMIGQMEAVNEKFLKKYAKAYESESINFEDLKKAYGLTDLSIKDKKFRNKTIVLMMDDLVNNFALYNFAELERKKGSNVWIYYFDQHNPGITRMLHYFMPFEAATHATELAYLLDTNMYMMPFTKTANDKIVENIFTKLYTNFAKFGNPNGDPRYPANNILDITWEPVTDEYPEKHLRIL</sequence>
<evidence type="ECO:0000313" key="1">
    <source>
        <dbReference type="Proteomes" id="UP000887576"/>
    </source>
</evidence>
<evidence type="ECO:0000313" key="2">
    <source>
        <dbReference type="WBParaSite" id="JU765_v2.g4297.t1"/>
    </source>
</evidence>
<dbReference type="Proteomes" id="UP000887576">
    <property type="component" value="Unplaced"/>
</dbReference>
<name>A0AC34R7N4_9BILA</name>
<proteinExistence type="predicted"/>